<dbReference type="EC" id="6.3.2.10" evidence="10 11"/>
<dbReference type="GO" id="GO:0008360">
    <property type="term" value="P:regulation of cell shape"/>
    <property type="evidence" value="ECO:0007669"/>
    <property type="project" value="UniProtKB-KW"/>
</dbReference>
<keyword evidence="1 10" id="KW-0963">Cytoplasm</keyword>
<dbReference type="Gene3D" id="3.40.1390.10">
    <property type="entry name" value="MurE/MurF, N-terminal domain"/>
    <property type="match status" value="1"/>
</dbReference>
<proteinExistence type="inferred from homology"/>
<evidence type="ECO:0000256" key="10">
    <source>
        <dbReference type="HAMAP-Rule" id="MF_02019"/>
    </source>
</evidence>
<dbReference type="InterPro" id="IPR035911">
    <property type="entry name" value="MurE/MurF_N"/>
</dbReference>
<keyword evidence="5 10" id="KW-0067">ATP-binding</keyword>
<evidence type="ECO:0000313" key="16">
    <source>
        <dbReference type="Proteomes" id="UP000232693"/>
    </source>
</evidence>
<evidence type="ECO:0000256" key="5">
    <source>
        <dbReference type="ARBA" id="ARBA00022840"/>
    </source>
</evidence>
<keyword evidence="7 10" id="KW-0573">Peptidoglycan synthesis</keyword>
<keyword evidence="8 10" id="KW-0131">Cell cycle</keyword>
<dbReference type="SUPFAM" id="SSF53244">
    <property type="entry name" value="MurD-like peptide ligases, peptide-binding domain"/>
    <property type="match status" value="1"/>
</dbReference>
<keyword evidence="6 10" id="KW-0133">Cell shape</keyword>
<evidence type="ECO:0000256" key="9">
    <source>
        <dbReference type="ARBA" id="ARBA00023316"/>
    </source>
</evidence>
<dbReference type="KEGG" id="kpd:CW740_03120"/>
<dbReference type="GO" id="GO:0008766">
    <property type="term" value="F:UDP-N-acetylmuramoylalanyl-D-glutamyl-2,6-diaminopimelate-D-alanyl-D-alanine ligase activity"/>
    <property type="evidence" value="ECO:0007669"/>
    <property type="project" value="RHEA"/>
</dbReference>
<feature type="domain" description="Mur ligase C-terminal" evidence="13">
    <location>
        <begin position="319"/>
        <end position="438"/>
    </location>
</feature>
<evidence type="ECO:0000259" key="13">
    <source>
        <dbReference type="Pfam" id="PF02875"/>
    </source>
</evidence>
<dbReference type="InterPro" id="IPR036615">
    <property type="entry name" value="Mur_ligase_C_dom_sf"/>
</dbReference>
<comment type="similarity">
    <text evidence="10">Belongs to the MurCDEF family. MurF subfamily.</text>
</comment>
<dbReference type="InterPro" id="IPR004101">
    <property type="entry name" value="Mur_ligase_C"/>
</dbReference>
<dbReference type="GO" id="GO:0047480">
    <property type="term" value="F:UDP-N-acetylmuramoyl-tripeptide-D-alanyl-D-alanine ligase activity"/>
    <property type="evidence" value="ECO:0007669"/>
    <property type="project" value="UniProtKB-UniRule"/>
</dbReference>
<keyword evidence="3 10" id="KW-0132">Cell division</keyword>
<evidence type="ECO:0000256" key="2">
    <source>
        <dbReference type="ARBA" id="ARBA00022598"/>
    </source>
</evidence>
<dbReference type="Pfam" id="PF08245">
    <property type="entry name" value="Mur_ligase_M"/>
    <property type="match status" value="1"/>
</dbReference>
<dbReference type="InterPro" id="IPR000713">
    <property type="entry name" value="Mur_ligase_N"/>
</dbReference>
<dbReference type="InterPro" id="IPR013221">
    <property type="entry name" value="Mur_ligase_cen"/>
</dbReference>
<dbReference type="InterPro" id="IPR036565">
    <property type="entry name" value="Mur-like_cat_sf"/>
</dbReference>
<dbReference type="OrthoDB" id="9801978at2"/>
<dbReference type="InterPro" id="IPR005863">
    <property type="entry name" value="UDP-N-AcMur_synth"/>
</dbReference>
<dbReference type="Pfam" id="PF02875">
    <property type="entry name" value="Mur_ligase_C"/>
    <property type="match status" value="1"/>
</dbReference>
<dbReference type="Proteomes" id="UP000232693">
    <property type="component" value="Chromosome"/>
</dbReference>
<comment type="subcellular location">
    <subcellularLocation>
        <location evidence="10 11">Cytoplasm</location>
    </subcellularLocation>
</comment>
<dbReference type="AlphaFoldDB" id="A0A2K9AH49"/>
<comment type="function">
    <text evidence="10 11">Involved in cell wall formation. Catalyzes the final step in the synthesis of UDP-N-acetylmuramoyl-pentapeptide, the precursor of murein.</text>
</comment>
<dbReference type="Gene3D" id="3.90.190.20">
    <property type="entry name" value="Mur ligase, C-terminal domain"/>
    <property type="match status" value="1"/>
</dbReference>
<dbReference type="GO" id="GO:0009252">
    <property type="term" value="P:peptidoglycan biosynthetic process"/>
    <property type="evidence" value="ECO:0007669"/>
    <property type="project" value="UniProtKB-UniRule"/>
</dbReference>
<accession>A0A2K9AH49</accession>
<dbReference type="Pfam" id="PF01225">
    <property type="entry name" value="Mur_ligase"/>
    <property type="match status" value="1"/>
</dbReference>
<evidence type="ECO:0000256" key="3">
    <source>
        <dbReference type="ARBA" id="ARBA00022618"/>
    </source>
</evidence>
<dbReference type="GO" id="GO:0051301">
    <property type="term" value="P:cell division"/>
    <property type="evidence" value="ECO:0007669"/>
    <property type="project" value="UniProtKB-KW"/>
</dbReference>
<dbReference type="GO" id="GO:0005524">
    <property type="term" value="F:ATP binding"/>
    <property type="evidence" value="ECO:0007669"/>
    <property type="project" value="UniProtKB-UniRule"/>
</dbReference>
<dbReference type="Gene3D" id="3.40.1190.10">
    <property type="entry name" value="Mur-like, catalytic domain"/>
    <property type="match status" value="1"/>
</dbReference>
<dbReference type="UniPathway" id="UPA00219"/>
<dbReference type="RefSeq" id="WP_106646158.1">
    <property type="nucleotide sequence ID" value="NZ_BMGO01000002.1"/>
</dbReference>
<dbReference type="GO" id="GO:0071555">
    <property type="term" value="P:cell wall organization"/>
    <property type="evidence" value="ECO:0007669"/>
    <property type="project" value="UniProtKB-KW"/>
</dbReference>
<comment type="pathway">
    <text evidence="10 11">Cell wall biogenesis; peptidoglycan biosynthesis.</text>
</comment>
<gene>
    <name evidence="10" type="primary">murF</name>
    <name evidence="15" type="ORF">CW740_03120</name>
</gene>
<dbReference type="SUPFAM" id="SSF63418">
    <property type="entry name" value="MurE/MurF N-terminal domain"/>
    <property type="match status" value="1"/>
</dbReference>
<name>A0A2K9AH49_9GAMM</name>
<evidence type="ECO:0000259" key="12">
    <source>
        <dbReference type="Pfam" id="PF01225"/>
    </source>
</evidence>
<evidence type="ECO:0000313" key="15">
    <source>
        <dbReference type="EMBL" id="AUD78284.1"/>
    </source>
</evidence>
<keyword evidence="9 10" id="KW-0961">Cell wall biogenesis/degradation</keyword>
<feature type="binding site" evidence="10">
    <location>
        <begin position="107"/>
        <end position="113"/>
    </location>
    <ligand>
        <name>ATP</name>
        <dbReference type="ChEBI" id="CHEBI:30616"/>
    </ligand>
</feature>
<dbReference type="PANTHER" id="PTHR43024:SF1">
    <property type="entry name" value="UDP-N-ACETYLMURAMOYL-TRIPEPTIDE--D-ALANYL-D-ALANINE LIGASE"/>
    <property type="match status" value="1"/>
</dbReference>
<evidence type="ECO:0000256" key="8">
    <source>
        <dbReference type="ARBA" id="ARBA00023306"/>
    </source>
</evidence>
<dbReference type="NCBIfam" id="TIGR01143">
    <property type="entry name" value="murF"/>
    <property type="match status" value="1"/>
</dbReference>
<evidence type="ECO:0000259" key="14">
    <source>
        <dbReference type="Pfam" id="PF08245"/>
    </source>
</evidence>
<dbReference type="InterPro" id="IPR051046">
    <property type="entry name" value="MurCDEF_CellWall_CoF430Synth"/>
</dbReference>
<feature type="domain" description="Mur ligase N-terminal catalytic" evidence="12">
    <location>
        <begin position="24"/>
        <end position="84"/>
    </location>
</feature>
<evidence type="ECO:0000256" key="1">
    <source>
        <dbReference type="ARBA" id="ARBA00022490"/>
    </source>
</evidence>
<sequence length="465" mass="49916">MIPLSLKTLAQVTDGKLQGADKTIETIVTDSRVDCRGALFVALKGENFDGHKFLDKAKAEGAIALLVDHEVESDLPQVIVADTAKALGAIAGYVRDEVNPFVIGITGSAGKTTVKEMVASILRQKGNLLATQGNFNNHIGVPLTLLRLKATDQFAVIEMGANHVGEIAYCASIAKPDVSVINNVEAAHIEGFGSIEGVAKAKSEIYEGLTEKGTAVINLDSAFADEWVERFDSLHKVTVSRHKDANFVADNCQLQPNGNVLFDMQHTQDGSSQTISVQLPVPGMHNVSNALVAAALASVAGADMEMIKNGLETMVSVKGRLNQFKAANGALIIDDTYNASVPAVKAAIDYLSTLSGTKVLVLGDMAELGEESERYHREVGEYAKDRKIDRLLVCGKWVKHSADVFGEQAHWFETKDLLVSYLNSIIQSDYKILVKGSRSARMEQVVDALVATAADEHNSNLGGNQ</sequence>
<dbReference type="SUPFAM" id="SSF53623">
    <property type="entry name" value="MurD-like peptide ligases, catalytic domain"/>
    <property type="match status" value="1"/>
</dbReference>
<dbReference type="EMBL" id="CP025120">
    <property type="protein sequence ID" value="AUD78284.1"/>
    <property type="molecule type" value="Genomic_DNA"/>
</dbReference>
<keyword evidence="4 10" id="KW-0547">Nucleotide-binding</keyword>
<dbReference type="HAMAP" id="MF_02019">
    <property type="entry name" value="MurF"/>
    <property type="match status" value="1"/>
</dbReference>
<feature type="domain" description="Mur ligase central" evidence="14">
    <location>
        <begin position="105"/>
        <end position="297"/>
    </location>
</feature>
<reference evidence="15 16" key="1">
    <citation type="submission" date="2017-12" db="EMBL/GenBank/DDBJ databases">
        <title>Kangiella profundi FT102 completed genome.</title>
        <authorList>
            <person name="Xu J."/>
            <person name="Wang J."/>
            <person name="Lu Y."/>
        </authorList>
    </citation>
    <scope>NUCLEOTIDE SEQUENCE [LARGE SCALE GENOMIC DNA]</scope>
    <source>
        <strain evidence="15 16">FT102</strain>
    </source>
</reference>
<dbReference type="PANTHER" id="PTHR43024">
    <property type="entry name" value="UDP-N-ACETYLMURAMOYL-TRIPEPTIDE--D-ALANYL-D-ALANINE LIGASE"/>
    <property type="match status" value="1"/>
</dbReference>
<evidence type="ECO:0000256" key="6">
    <source>
        <dbReference type="ARBA" id="ARBA00022960"/>
    </source>
</evidence>
<keyword evidence="2 10" id="KW-0436">Ligase</keyword>
<evidence type="ECO:0000256" key="11">
    <source>
        <dbReference type="RuleBase" id="RU004136"/>
    </source>
</evidence>
<protein>
    <recommendedName>
        <fullName evidence="10 11">UDP-N-acetylmuramoyl-tripeptide--D-alanyl-D-alanine ligase</fullName>
        <ecNumber evidence="10 11">6.3.2.10</ecNumber>
    </recommendedName>
    <alternativeName>
        <fullName evidence="10">D-alanyl-D-alanine-adding enzyme</fullName>
    </alternativeName>
</protein>
<comment type="catalytic activity">
    <reaction evidence="10 11">
        <text>D-alanyl-D-alanine + UDP-N-acetyl-alpha-D-muramoyl-L-alanyl-gamma-D-glutamyl-meso-2,6-diaminopimelate + ATP = UDP-N-acetyl-alpha-D-muramoyl-L-alanyl-gamma-D-glutamyl-meso-2,6-diaminopimeloyl-D-alanyl-D-alanine + ADP + phosphate + H(+)</text>
        <dbReference type="Rhea" id="RHEA:28374"/>
        <dbReference type="ChEBI" id="CHEBI:15378"/>
        <dbReference type="ChEBI" id="CHEBI:30616"/>
        <dbReference type="ChEBI" id="CHEBI:43474"/>
        <dbReference type="ChEBI" id="CHEBI:57822"/>
        <dbReference type="ChEBI" id="CHEBI:61386"/>
        <dbReference type="ChEBI" id="CHEBI:83905"/>
        <dbReference type="ChEBI" id="CHEBI:456216"/>
        <dbReference type="EC" id="6.3.2.10"/>
    </reaction>
</comment>
<dbReference type="GO" id="GO:0005737">
    <property type="term" value="C:cytoplasm"/>
    <property type="evidence" value="ECO:0007669"/>
    <property type="project" value="UniProtKB-SubCell"/>
</dbReference>
<evidence type="ECO:0000256" key="4">
    <source>
        <dbReference type="ARBA" id="ARBA00022741"/>
    </source>
</evidence>
<organism evidence="15 16">
    <name type="scientific">Kangiella profundi</name>
    <dbReference type="NCBI Taxonomy" id="1561924"/>
    <lineage>
        <taxon>Bacteria</taxon>
        <taxon>Pseudomonadati</taxon>
        <taxon>Pseudomonadota</taxon>
        <taxon>Gammaproteobacteria</taxon>
        <taxon>Kangiellales</taxon>
        <taxon>Kangiellaceae</taxon>
        <taxon>Kangiella</taxon>
    </lineage>
</organism>
<evidence type="ECO:0000256" key="7">
    <source>
        <dbReference type="ARBA" id="ARBA00022984"/>
    </source>
</evidence>
<keyword evidence="16" id="KW-1185">Reference proteome</keyword>